<organism evidence="1 2">
    <name type="scientific">Volvox reticuliferus</name>
    <dbReference type="NCBI Taxonomy" id="1737510"/>
    <lineage>
        <taxon>Eukaryota</taxon>
        <taxon>Viridiplantae</taxon>
        <taxon>Chlorophyta</taxon>
        <taxon>core chlorophytes</taxon>
        <taxon>Chlorophyceae</taxon>
        <taxon>CS clade</taxon>
        <taxon>Chlamydomonadales</taxon>
        <taxon>Volvocaceae</taxon>
        <taxon>Volvox</taxon>
    </lineage>
</organism>
<keyword evidence="2" id="KW-1185">Reference proteome</keyword>
<dbReference type="EMBL" id="BNCP01000043">
    <property type="protein sequence ID" value="GIL88120.1"/>
    <property type="molecule type" value="Genomic_DNA"/>
</dbReference>
<protein>
    <submittedName>
        <fullName evidence="1">Uncharacterized protein</fullName>
    </submittedName>
</protein>
<comment type="caution">
    <text evidence="1">The sequence shown here is derived from an EMBL/GenBank/DDBJ whole genome shotgun (WGS) entry which is preliminary data.</text>
</comment>
<dbReference type="AlphaFoldDB" id="A0A8J4CSZ9"/>
<evidence type="ECO:0000313" key="1">
    <source>
        <dbReference type="EMBL" id="GIL88120.1"/>
    </source>
</evidence>
<evidence type="ECO:0000313" key="2">
    <source>
        <dbReference type="Proteomes" id="UP000747110"/>
    </source>
</evidence>
<gene>
    <name evidence="1" type="ORF">Vretifemale_16157</name>
</gene>
<reference evidence="1" key="1">
    <citation type="journal article" date="2021" name="Proc. Natl. Acad. Sci. U.S.A.">
        <title>Three genomes in the algal genus Volvox reveal the fate of a haploid sex-determining region after a transition to homothallism.</title>
        <authorList>
            <person name="Yamamoto K."/>
            <person name="Hamaji T."/>
            <person name="Kawai-Toyooka H."/>
            <person name="Matsuzaki R."/>
            <person name="Takahashi F."/>
            <person name="Nishimura Y."/>
            <person name="Kawachi M."/>
            <person name="Noguchi H."/>
            <person name="Minakuchi Y."/>
            <person name="Umen J.G."/>
            <person name="Toyoda A."/>
            <person name="Nozaki H."/>
        </authorList>
    </citation>
    <scope>NUCLEOTIDE SEQUENCE</scope>
    <source>
        <strain evidence="1">NIES-3786</strain>
    </source>
</reference>
<proteinExistence type="predicted"/>
<dbReference type="Proteomes" id="UP000747110">
    <property type="component" value="Unassembled WGS sequence"/>
</dbReference>
<sequence length="161" mass="17338">MLQPPRKTICQQVPKAILESPNELLSICVAGLVPPSITTSSSVAVLATAFFTSIAAAGVTAASCIPAGFWVPPFHDGCQLLHLRLQPLANAKQGGRHAACPSRYAIISDLFASASICSHWPYSTLVLHLHRHLCEERNDGVLQPLGRPDILQAIELQELWA</sequence>
<accession>A0A8J4CSZ9</accession>
<name>A0A8J4CSZ9_9CHLO</name>